<accession>A0ABM9C9Y7</accession>
<dbReference type="RefSeq" id="WP_236333912.1">
    <property type="nucleotide sequence ID" value="NZ_CAKMMG010000002.1"/>
</dbReference>
<organism evidence="1 2">
    <name type="scientific">Paenibacillus auburnensis</name>
    <dbReference type="NCBI Taxonomy" id="2905649"/>
    <lineage>
        <taxon>Bacteria</taxon>
        <taxon>Bacillati</taxon>
        <taxon>Bacillota</taxon>
        <taxon>Bacilli</taxon>
        <taxon>Bacillales</taxon>
        <taxon>Paenibacillaceae</taxon>
        <taxon>Paenibacillus</taxon>
    </lineage>
</organism>
<dbReference type="Proteomes" id="UP000838324">
    <property type="component" value="Unassembled WGS sequence"/>
</dbReference>
<evidence type="ECO:0000313" key="2">
    <source>
        <dbReference type="Proteomes" id="UP000838324"/>
    </source>
</evidence>
<gene>
    <name evidence="1" type="ORF">PAECIP111892_02764</name>
</gene>
<dbReference type="InterPro" id="IPR046677">
    <property type="entry name" value="DUF6547"/>
</dbReference>
<protein>
    <submittedName>
        <fullName evidence="1">Uncharacterized protein</fullName>
    </submittedName>
</protein>
<reference evidence="1" key="1">
    <citation type="submission" date="2022-01" db="EMBL/GenBank/DDBJ databases">
        <authorList>
            <person name="Criscuolo A."/>
        </authorList>
    </citation>
    <scope>NUCLEOTIDE SEQUENCE</scope>
    <source>
        <strain evidence="1">CIP111892</strain>
    </source>
</reference>
<keyword evidence="2" id="KW-1185">Reference proteome</keyword>
<dbReference type="Pfam" id="PF20184">
    <property type="entry name" value="DUF6547"/>
    <property type="match status" value="1"/>
</dbReference>
<dbReference type="EMBL" id="CAKMMG010000002">
    <property type="protein sequence ID" value="CAH1205792.1"/>
    <property type="molecule type" value="Genomic_DNA"/>
</dbReference>
<proteinExistence type="predicted"/>
<name>A0ABM9C9Y7_9BACL</name>
<comment type="caution">
    <text evidence="1">The sequence shown here is derived from an EMBL/GenBank/DDBJ whole genome shotgun (WGS) entry which is preliminary data.</text>
</comment>
<evidence type="ECO:0000313" key="1">
    <source>
        <dbReference type="EMBL" id="CAH1205792.1"/>
    </source>
</evidence>
<sequence length="120" mass="13873">MKDQPLELYKAFVDDLVERSPGPYTRWIMEKGWPETEENARVNKVLQELTLEQKEVFALIAQSSRDGGIHDVLVYLSEQINLNGMDISFGGVAMAKEPFDTELYHDWVCRREGDVWPDPE</sequence>